<dbReference type="EMBL" id="JAHDTB010000008">
    <property type="protein sequence ID" value="MBW8288049.1"/>
    <property type="molecule type" value="Genomic_DNA"/>
</dbReference>
<evidence type="ECO:0000313" key="2">
    <source>
        <dbReference type="EMBL" id="MBW8288049.1"/>
    </source>
</evidence>
<feature type="signal peptide" evidence="1">
    <location>
        <begin position="1"/>
        <end position="19"/>
    </location>
</feature>
<keyword evidence="3" id="KW-1185">Reference proteome</keyword>
<dbReference type="InterPro" id="IPR036249">
    <property type="entry name" value="Thioredoxin-like_sf"/>
</dbReference>
<dbReference type="PANTHER" id="PTHR36057">
    <property type="match status" value="1"/>
</dbReference>
<dbReference type="Pfam" id="PF06764">
    <property type="entry name" value="DUF1223"/>
    <property type="match status" value="1"/>
</dbReference>
<dbReference type="InterPro" id="IPR010634">
    <property type="entry name" value="DUF1223"/>
</dbReference>
<proteinExistence type="predicted"/>
<evidence type="ECO:0000256" key="1">
    <source>
        <dbReference type="SAM" id="SignalP"/>
    </source>
</evidence>
<accession>A0ABS7FD90</accession>
<feature type="chain" id="PRO_5046977354" evidence="1">
    <location>
        <begin position="20"/>
        <end position="255"/>
    </location>
</feature>
<protein>
    <submittedName>
        <fullName evidence="2">DUF1223 domain-containing protein</fullName>
    </submittedName>
</protein>
<keyword evidence="1" id="KW-0732">Signal</keyword>
<name>A0ABS7FD90_9NEIS</name>
<dbReference type="SUPFAM" id="SSF52833">
    <property type="entry name" value="Thioredoxin-like"/>
    <property type="match status" value="1"/>
</dbReference>
<reference evidence="2 3" key="1">
    <citation type="submission" date="2021-05" db="EMBL/GenBank/DDBJ databases">
        <title>Draft Whole Genome Sequencing Of Biosensor Chromobacterium violaceum Strain CV026 Reveals A Regulatory RNA In Chromobacterium violaceum Phenotype Regulatory Network.</title>
        <authorList>
            <person name="Hong K.W."/>
            <person name="Chan K.G."/>
            <person name="Chang C.-Y."/>
        </authorList>
    </citation>
    <scope>NUCLEOTIDE SEQUENCE [LARGE SCALE GENOMIC DNA]</scope>
    <source>
        <strain evidence="2 3">ATCC 31532</strain>
    </source>
</reference>
<dbReference type="PANTHER" id="PTHR36057:SF1">
    <property type="entry name" value="LIPOPROTEIN LIPID ATTACHMENT SITE-LIKE PROTEIN, PUTATIVE (DUF1223)-RELATED"/>
    <property type="match status" value="1"/>
</dbReference>
<gene>
    <name evidence="2" type="ORF">KIF53_10470</name>
</gene>
<evidence type="ECO:0000313" key="3">
    <source>
        <dbReference type="Proteomes" id="UP000711178"/>
    </source>
</evidence>
<sequence length="255" mass="27139">MIRIFIACCLSAAAWAAPAASPPCRAHGESGPARQVSLLELYTSEGCSSCPPAERWLSALPPAFVDGRQALALAFHVDYWDGLGWRDRFASAAYSERQRRHAAQAGGAVVYTPQFLLNGRDWRPGGDGELAQALPQSASGATLQLDSRTFADGVDVTLRAQTPVKTGQRLMLALFENGLQSWVEAGENRGSLLRHDAVVRGLWGPFALDGGGHAALSRHLAFAAGQRPEFSGVAAWLEDVDSGAVSQAVVAACRR</sequence>
<comment type="caution">
    <text evidence="2">The sequence shown here is derived from an EMBL/GenBank/DDBJ whole genome shotgun (WGS) entry which is preliminary data.</text>
</comment>
<dbReference type="GeneID" id="89684592"/>
<dbReference type="RefSeq" id="WP_043576709.1">
    <property type="nucleotide sequence ID" value="NZ_CP142381.1"/>
</dbReference>
<organism evidence="2 3">
    <name type="scientific">Chromobacterium subtsugae</name>
    <dbReference type="NCBI Taxonomy" id="251747"/>
    <lineage>
        <taxon>Bacteria</taxon>
        <taxon>Pseudomonadati</taxon>
        <taxon>Pseudomonadota</taxon>
        <taxon>Betaproteobacteria</taxon>
        <taxon>Neisseriales</taxon>
        <taxon>Chromobacteriaceae</taxon>
        <taxon>Chromobacterium</taxon>
    </lineage>
</organism>
<dbReference type="Proteomes" id="UP000711178">
    <property type="component" value="Unassembled WGS sequence"/>
</dbReference>